<keyword evidence="8" id="KW-0406">Ion transport</keyword>
<dbReference type="Pfam" id="PF00474">
    <property type="entry name" value="SSF"/>
    <property type="match status" value="1"/>
</dbReference>
<proteinExistence type="inferred from homology"/>
<dbReference type="InterPro" id="IPR051163">
    <property type="entry name" value="Sodium:Solute_Symporter_SSF"/>
</dbReference>
<comment type="subcellular location">
    <subcellularLocation>
        <location evidence="1">Cell membrane</location>
        <topology evidence="1">Multi-pass membrane protein</topology>
    </subcellularLocation>
</comment>
<dbReference type="GO" id="GO:0005634">
    <property type="term" value="C:nucleus"/>
    <property type="evidence" value="ECO:0007669"/>
    <property type="project" value="Ensembl"/>
</dbReference>
<feature type="transmembrane region" description="Helical" evidence="13">
    <location>
        <begin position="19"/>
        <end position="38"/>
    </location>
</feature>
<keyword evidence="10" id="KW-0739">Sodium transport</keyword>
<evidence type="ECO:0000256" key="6">
    <source>
        <dbReference type="ARBA" id="ARBA00022989"/>
    </source>
</evidence>
<evidence type="ECO:0000256" key="13">
    <source>
        <dbReference type="SAM" id="Phobius"/>
    </source>
</evidence>
<evidence type="ECO:0000256" key="10">
    <source>
        <dbReference type="ARBA" id="ARBA00023201"/>
    </source>
</evidence>
<feature type="transmembrane region" description="Helical" evidence="13">
    <location>
        <begin position="391"/>
        <end position="412"/>
    </location>
</feature>
<feature type="region of interest" description="Disordered" evidence="12">
    <location>
        <begin position="601"/>
        <end position="625"/>
    </location>
</feature>
<feature type="transmembrane region" description="Helical" evidence="13">
    <location>
        <begin position="523"/>
        <end position="544"/>
    </location>
</feature>
<dbReference type="GO" id="GO:0071320">
    <property type="term" value="P:cellular response to cAMP"/>
    <property type="evidence" value="ECO:0007669"/>
    <property type="project" value="Ensembl"/>
</dbReference>
<dbReference type="GeneTree" id="ENSGT00940000159489"/>
<dbReference type="GO" id="GO:1904322">
    <property type="term" value="P:cellular response to forskolin"/>
    <property type="evidence" value="ECO:0007669"/>
    <property type="project" value="Ensembl"/>
</dbReference>
<feature type="transmembrane region" description="Helical" evidence="13">
    <location>
        <begin position="418"/>
        <end position="436"/>
    </location>
</feature>
<evidence type="ECO:0000256" key="4">
    <source>
        <dbReference type="ARBA" id="ARBA00022475"/>
    </source>
</evidence>
<dbReference type="AlphaFoldDB" id="A0A8C4W5C2"/>
<keyword evidence="3" id="KW-0813">Transport</keyword>
<dbReference type="NCBIfam" id="TIGR00813">
    <property type="entry name" value="sss"/>
    <property type="match status" value="1"/>
</dbReference>
<organism evidence="14 15">
    <name type="scientific">Gopherus evgoodei</name>
    <name type="common">Goodes thornscrub tortoise</name>
    <dbReference type="NCBI Taxonomy" id="1825980"/>
    <lineage>
        <taxon>Eukaryota</taxon>
        <taxon>Metazoa</taxon>
        <taxon>Chordata</taxon>
        <taxon>Craniata</taxon>
        <taxon>Vertebrata</taxon>
        <taxon>Euteleostomi</taxon>
        <taxon>Archelosauria</taxon>
        <taxon>Testudinata</taxon>
        <taxon>Testudines</taxon>
        <taxon>Cryptodira</taxon>
        <taxon>Durocryptodira</taxon>
        <taxon>Testudinoidea</taxon>
        <taxon>Testudinidae</taxon>
        <taxon>Gopherus</taxon>
    </lineage>
</organism>
<keyword evidence="4" id="KW-1003">Cell membrane</keyword>
<protein>
    <submittedName>
        <fullName evidence="14">Solute carrier family 5 member 5</fullName>
    </submittedName>
</protein>
<sequence length="640" mass="68935">TLCVETSLRPMLTFNLWDYGVFGLMLLISTGIGLFYALSKGGQKTSDDFFTGGRQMSAVPVGLSLSASFMSAIQVLGVPAEAYRYGMKFLWMCLGQILNTLLTAYLFLPVFYRLGLTSTYEYLELRFSRKVRLCGTIQYIFATVLDLCGFAPGQALAPGGCEVALVLAAQGTDPPLLPLQGGMKAVIWTDVFQVLVMLSGFIAILIQGSLLVGGPSTALEIAFNHSRINLPDFDPDPRSRYTFWTFTFGGTMVWLSMYGVNQAQVQRYVACKTENEAKLALLVNQVGLFFIVSSAVGCGIVMFVLYRDCDPLLAGYISAPDQYMPYMVLDIFEKYPGVPGLFLACAYSGTLSTASTSINAMAAVTVEDLVKPNMPSLSPRKLTLISKGLSLIYGTSCITVAALSSLLGGGVLQGSFTVMGVISGPLLGAFILGIFIPACNTVGVFAGLGAGFVLSFWVAMGGTIYPPSEDTMGVLPYYGDLCPLYNITEGINSTIVLGPLPPRNVSAPLERPAIADDFYAMSYLYYGAVGTLSAVVVGVLISYLTGNAICEVPAQPVGRGAICWVAPWHPMELETGWRAGEREADLDDLVRMWRWCKGPDEPPERVKPTAQGQRRGRLPPRAAPAVTSHGNRIIQCSVQS</sequence>
<feature type="transmembrane region" description="Helical" evidence="13">
    <location>
        <begin position="241"/>
        <end position="260"/>
    </location>
</feature>
<dbReference type="Ensembl" id="ENSGEVT00005010350.1">
    <property type="protein sequence ID" value="ENSGEVP00005009870.1"/>
    <property type="gene ID" value="ENSGEVG00005006950.1"/>
</dbReference>
<feature type="transmembrane region" description="Helical" evidence="13">
    <location>
        <begin position="281"/>
        <end position="306"/>
    </location>
</feature>
<dbReference type="Gene3D" id="1.20.1730.10">
    <property type="entry name" value="Sodium/glucose cotransporter"/>
    <property type="match status" value="1"/>
</dbReference>
<feature type="transmembrane region" description="Helical" evidence="13">
    <location>
        <begin position="89"/>
        <end position="108"/>
    </location>
</feature>
<accession>A0A8C4W5C2</accession>
<dbReference type="GO" id="GO:1904200">
    <property type="term" value="P:iodide transmembrane transport"/>
    <property type="evidence" value="ECO:0007669"/>
    <property type="project" value="Ensembl"/>
</dbReference>
<feature type="transmembrane region" description="Helical" evidence="13">
    <location>
        <begin position="341"/>
        <end position="370"/>
    </location>
</feature>
<evidence type="ECO:0000256" key="12">
    <source>
        <dbReference type="SAM" id="MobiDB-lite"/>
    </source>
</evidence>
<keyword evidence="5 13" id="KW-0812">Transmembrane</keyword>
<evidence type="ECO:0000313" key="15">
    <source>
        <dbReference type="Proteomes" id="UP000694390"/>
    </source>
</evidence>
<evidence type="ECO:0000256" key="8">
    <source>
        <dbReference type="ARBA" id="ARBA00023065"/>
    </source>
</evidence>
<dbReference type="InterPro" id="IPR001734">
    <property type="entry name" value="Na/solute_symporter"/>
</dbReference>
<feature type="transmembrane region" description="Helical" evidence="13">
    <location>
        <begin position="185"/>
        <end position="206"/>
    </location>
</feature>
<evidence type="ECO:0000256" key="11">
    <source>
        <dbReference type="RuleBase" id="RU362091"/>
    </source>
</evidence>
<dbReference type="GO" id="GO:0071371">
    <property type="term" value="P:cellular response to gonadotropin stimulus"/>
    <property type="evidence" value="ECO:0007669"/>
    <property type="project" value="Ensembl"/>
</dbReference>
<dbReference type="GO" id="GO:0005886">
    <property type="term" value="C:plasma membrane"/>
    <property type="evidence" value="ECO:0007669"/>
    <property type="project" value="UniProtKB-SubCell"/>
</dbReference>
<name>A0A8C4W5C2_9SAUR</name>
<dbReference type="PANTHER" id="PTHR42985:SF11">
    <property type="entry name" value="SODIUM_IODIDE COTRANSPORTER"/>
    <property type="match status" value="1"/>
</dbReference>
<keyword evidence="6 13" id="KW-1133">Transmembrane helix</keyword>
<evidence type="ECO:0000256" key="5">
    <source>
        <dbReference type="ARBA" id="ARBA00022692"/>
    </source>
</evidence>
<keyword evidence="9 13" id="KW-0472">Membrane</keyword>
<dbReference type="GO" id="GO:0042803">
    <property type="term" value="F:protein homodimerization activity"/>
    <property type="evidence" value="ECO:0007669"/>
    <property type="project" value="Ensembl"/>
</dbReference>
<dbReference type="GO" id="GO:0008507">
    <property type="term" value="F:sodium:iodide symporter activity"/>
    <property type="evidence" value="ECO:0007669"/>
    <property type="project" value="Ensembl"/>
</dbReference>
<evidence type="ECO:0000256" key="3">
    <source>
        <dbReference type="ARBA" id="ARBA00022448"/>
    </source>
</evidence>
<keyword evidence="7" id="KW-0915">Sodium</keyword>
<dbReference type="GO" id="GO:0005737">
    <property type="term" value="C:cytoplasm"/>
    <property type="evidence" value="ECO:0007669"/>
    <property type="project" value="Ensembl"/>
</dbReference>
<dbReference type="InterPro" id="IPR038377">
    <property type="entry name" value="Na/Glc_symporter_sf"/>
</dbReference>
<dbReference type="OrthoDB" id="6132759at2759"/>
<feature type="transmembrane region" description="Helical" evidence="13">
    <location>
        <begin position="58"/>
        <end position="77"/>
    </location>
</feature>
<dbReference type="PANTHER" id="PTHR42985">
    <property type="entry name" value="SODIUM-COUPLED MONOCARBOXYLATE TRANSPORTER"/>
    <property type="match status" value="1"/>
</dbReference>
<dbReference type="GO" id="GO:1904401">
    <property type="term" value="P:cellular response to Thyroid stimulating hormone"/>
    <property type="evidence" value="ECO:0007669"/>
    <property type="project" value="Ensembl"/>
</dbReference>
<reference evidence="14" key="3">
    <citation type="submission" date="2025-09" db="UniProtKB">
        <authorList>
            <consortium name="Ensembl"/>
        </authorList>
    </citation>
    <scope>IDENTIFICATION</scope>
</reference>
<evidence type="ECO:0000256" key="7">
    <source>
        <dbReference type="ARBA" id="ARBA00023053"/>
    </source>
</evidence>
<evidence type="ECO:0000256" key="1">
    <source>
        <dbReference type="ARBA" id="ARBA00004651"/>
    </source>
</evidence>
<dbReference type="PROSITE" id="PS50283">
    <property type="entry name" value="NA_SOLUT_SYMP_3"/>
    <property type="match status" value="1"/>
</dbReference>
<keyword evidence="15" id="KW-1185">Reference proteome</keyword>
<gene>
    <name evidence="14" type="primary">SLC5A5</name>
</gene>
<reference evidence="14" key="1">
    <citation type="submission" date="2019-06" db="EMBL/GenBank/DDBJ databases">
        <title>G10K-VGP Goodes thornscrub tortoise genome, primary haplotype.</title>
        <authorList>
            <person name="Murphy B."/>
            <person name="Edwards T."/>
            <person name="Rhie A."/>
            <person name="Koren S."/>
            <person name="Phillippy A."/>
            <person name="Fedrigo O."/>
            <person name="Haase B."/>
            <person name="Mountcastle J."/>
            <person name="Lewin H."/>
            <person name="Damas J."/>
            <person name="Howe K."/>
            <person name="Formenti G."/>
            <person name="Myers G."/>
            <person name="Durbin R."/>
            <person name="Jarvis E.D."/>
        </authorList>
    </citation>
    <scope>NUCLEOTIDE SEQUENCE [LARGE SCALE GENOMIC DNA]</scope>
</reference>
<evidence type="ECO:0000313" key="14">
    <source>
        <dbReference type="Ensembl" id="ENSGEVP00005009870.1"/>
    </source>
</evidence>
<dbReference type="Proteomes" id="UP000694390">
    <property type="component" value="Chromosome 22"/>
</dbReference>
<comment type="similarity">
    <text evidence="2 11">Belongs to the sodium:solute symporter (SSF) (TC 2.A.21) family.</text>
</comment>
<reference evidence="14" key="2">
    <citation type="submission" date="2025-08" db="UniProtKB">
        <authorList>
            <consortium name="Ensembl"/>
        </authorList>
    </citation>
    <scope>IDENTIFICATION</scope>
</reference>
<dbReference type="GO" id="GO:0070062">
    <property type="term" value="C:extracellular exosome"/>
    <property type="evidence" value="ECO:0007669"/>
    <property type="project" value="TreeGrafter"/>
</dbReference>
<evidence type="ECO:0000256" key="9">
    <source>
        <dbReference type="ARBA" id="ARBA00023136"/>
    </source>
</evidence>
<evidence type="ECO:0000256" key="2">
    <source>
        <dbReference type="ARBA" id="ARBA00006434"/>
    </source>
</evidence>
<feature type="transmembrane region" description="Helical" evidence="13">
    <location>
        <begin position="443"/>
        <end position="465"/>
    </location>
</feature>